<dbReference type="InterPro" id="IPR053137">
    <property type="entry name" value="NLR-like"/>
</dbReference>
<dbReference type="PANTHER" id="PTHR46082:SF11">
    <property type="entry name" value="AAA+ ATPASE DOMAIN-CONTAINING PROTEIN-RELATED"/>
    <property type="match status" value="1"/>
</dbReference>
<proteinExistence type="predicted"/>
<protein>
    <recommendedName>
        <fullName evidence="2">Nephrocystin 3-like N-terminal domain-containing protein</fullName>
    </recommendedName>
</protein>
<evidence type="ECO:0000256" key="1">
    <source>
        <dbReference type="ARBA" id="ARBA00022737"/>
    </source>
</evidence>
<sequence>MATPHNYSVGWICAIEPEYLAAQLCFDGEPEALLHSPSPNDSNAYSLGTINGHKVVIACLPRGSYGTTSAAIVSANMLRSFPNIKVGLMVGLGGGAPTPDADIRLGDIVVSTPGDGQPGVLQYDYGRTVQGQEFELTGALNRPPTALLTAVTNLNTEFRRKPKALEEAITDILEKLDRELREDLTRPDVGTDVLYQAGFTHPEISDWANDPGSEAIFWLNGKAGTGKSTISRTIAFSFAKAGELGASFFFKRGEGSVGSASHFCSTIASQLASTAPTAAHHIRDAIDSDPEICQRR</sequence>
<dbReference type="InterPro" id="IPR035994">
    <property type="entry name" value="Nucleoside_phosphorylase_sf"/>
</dbReference>
<feature type="domain" description="Nephrocystin 3-like N-terminal" evidence="2">
    <location>
        <begin position="199"/>
        <end position="292"/>
    </location>
</feature>
<organism evidence="3 4">
    <name type="scientific">Parascedosporium putredinis</name>
    <dbReference type="NCBI Taxonomy" id="1442378"/>
    <lineage>
        <taxon>Eukaryota</taxon>
        <taxon>Fungi</taxon>
        <taxon>Dikarya</taxon>
        <taxon>Ascomycota</taxon>
        <taxon>Pezizomycotina</taxon>
        <taxon>Sordariomycetes</taxon>
        <taxon>Hypocreomycetidae</taxon>
        <taxon>Microascales</taxon>
        <taxon>Microascaceae</taxon>
        <taxon>Parascedosporium</taxon>
    </lineage>
</organism>
<dbReference type="PANTHER" id="PTHR46082">
    <property type="entry name" value="ATP/GTP-BINDING PROTEIN-RELATED"/>
    <property type="match status" value="1"/>
</dbReference>
<name>A0A9P1H4B8_9PEZI</name>
<dbReference type="Gene3D" id="3.40.50.1580">
    <property type="entry name" value="Nucleoside phosphorylase domain"/>
    <property type="match status" value="1"/>
</dbReference>
<dbReference type="GO" id="GO:0003824">
    <property type="term" value="F:catalytic activity"/>
    <property type="evidence" value="ECO:0007669"/>
    <property type="project" value="InterPro"/>
</dbReference>
<keyword evidence="4" id="KW-1185">Reference proteome</keyword>
<comment type="caution">
    <text evidence="3">The sequence shown here is derived from an EMBL/GenBank/DDBJ whole genome shotgun (WGS) entry which is preliminary data.</text>
</comment>
<dbReference type="Proteomes" id="UP000838763">
    <property type="component" value="Unassembled WGS sequence"/>
</dbReference>
<dbReference type="EMBL" id="CALLCH030000012">
    <property type="protein sequence ID" value="CAI4215661.1"/>
    <property type="molecule type" value="Genomic_DNA"/>
</dbReference>
<keyword evidence="1" id="KW-0677">Repeat</keyword>
<dbReference type="SUPFAM" id="SSF53167">
    <property type="entry name" value="Purine and uridine phosphorylases"/>
    <property type="match status" value="1"/>
</dbReference>
<dbReference type="OrthoDB" id="4896995at2759"/>
<dbReference type="InterPro" id="IPR056884">
    <property type="entry name" value="NPHP3-like_N"/>
</dbReference>
<dbReference type="GO" id="GO:0009116">
    <property type="term" value="P:nucleoside metabolic process"/>
    <property type="evidence" value="ECO:0007669"/>
    <property type="project" value="InterPro"/>
</dbReference>
<evidence type="ECO:0000259" key="2">
    <source>
        <dbReference type="Pfam" id="PF24883"/>
    </source>
</evidence>
<evidence type="ECO:0000313" key="3">
    <source>
        <dbReference type="EMBL" id="CAI4215661.1"/>
    </source>
</evidence>
<dbReference type="Pfam" id="PF24883">
    <property type="entry name" value="NPHP3_N"/>
    <property type="match status" value="1"/>
</dbReference>
<accession>A0A9P1H4B8</accession>
<dbReference type="AlphaFoldDB" id="A0A9P1H4B8"/>
<reference evidence="3" key="1">
    <citation type="submission" date="2022-11" db="EMBL/GenBank/DDBJ databases">
        <authorList>
            <person name="Scott C."/>
            <person name="Bruce N."/>
        </authorList>
    </citation>
    <scope>NUCLEOTIDE SEQUENCE</scope>
</reference>
<gene>
    <name evidence="3" type="ORF">PPNO1_LOCUS5368</name>
</gene>
<evidence type="ECO:0000313" key="4">
    <source>
        <dbReference type="Proteomes" id="UP000838763"/>
    </source>
</evidence>